<protein>
    <recommendedName>
        <fullName evidence="2">DUF8020 domain-containing protein</fullName>
    </recommendedName>
</protein>
<keyword evidence="1" id="KW-0732">Signal</keyword>
<feature type="chain" id="PRO_5040878778" description="DUF8020 domain-containing protein" evidence="1">
    <location>
        <begin position="27"/>
        <end position="231"/>
    </location>
</feature>
<dbReference type="InterPro" id="IPR058333">
    <property type="entry name" value="DUF8020"/>
</dbReference>
<feature type="signal peptide" evidence="1">
    <location>
        <begin position="1"/>
        <end position="26"/>
    </location>
</feature>
<evidence type="ECO:0000256" key="1">
    <source>
        <dbReference type="SAM" id="SignalP"/>
    </source>
</evidence>
<accession>A0A9X4RDU2</accession>
<dbReference type="AlphaFoldDB" id="A0A9X4RDU2"/>
<evidence type="ECO:0000313" key="4">
    <source>
        <dbReference type="Proteomes" id="UP001152755"/>
    </source>
</evidence>
<proteinExistence type="predicted"/>
<name>A0A9X4RDU2_9ACTN</name>
<evidence type="ECO:0000313" key="3">
    <source>
        <dbReference type="EMBL" id="MDG3015200.1"/>
    </source>
</evidence>
<organism evidence="3 4">
    <name type="scientific">Speluncibacter jeojiensis</name>
    <dbReference type="NCBI Taxonomy" id="2710754"/>
    <lineage>
        <taxon>Bacteria</taxon>
        <taxon>Bacillati</taxon>
        <taxon>Actinomycetota</taxon>
        <taxon>Actinomycetes</taxon>
        <taxon>Mycobacteriales</taxon>
        <taxon>Speluncibacteraceae</taxon>
        <taxon>Speluncibacter</taxon>
    </lineage>
</organism>
<gene>
    <name evidence="3" type="ORF">NVS88_11625</name>
</gene>
<keyword evidence="4" id="KW-1185">Reference proteome</keyword>
<dbReference type="EMBL" id="JANRHA010000007">
    <property type="protein sequence ID" value="MDG3015200.1"/>
    <property type="molecule type" value="Genomic_DNA"/>
</dbReference>
<dbReference type="Pfam" id="PF26059">
    <property type="entry name" value="DUF8020"/>
    <property type="match status" value="1"/>
</dbReference>
<sequence>MKIRKFAVTSALVIAATGIAAGTANAVPVQAPQPGQSAVQADAHALNWKLTRDGDHVIVNTDSGKLSTENGQFVVRNAAGAVVASVPLSYINNGKQFPVSAEIDGNAATLTPSKDASKAKPASKYSNLHQVDLNSAVSAIKDPIGLTAQIGGFVGAAAGIVGGCLLGAAVGATVSAPAALLFGAGPIAGCVGGALLLGSGASLAGTVIGGLGSGLANLPTFQQKLNDPAKK</sequence>
<feature type="domain" description="DUF8020" evidence="2">
    <location>
        <begin position="47"/>
        <end position="114"/>
    </location>
</feature>
<evidence type="ECO:0000259" key="2">
    <source>
        <dbReference type="Pfam" id="PF26059"/>
    </source>
</evidence>
<comment type="caution">
    <text evidence="3">The sequence shown here is derived from an EMBL/GenBank/DDBJ whole genome shotgun (WGS) entry which is preliminary data.</text>
</comment>
<dbReference type="RefSeq" id="WP_332519937.1">
    <property type="nucleotide sequence ID" value="NZ_JANRHA010000007.1"/>
</dbReference>
<reference evidence="3" key="1">
    <citation type="submission" date="2022-08" db="EMBL/GenBank/DDBJ databases">
        <title>Genome analysis of Corynebacteriales strain.</title>
        <authorList>
            <person name="Lee S.D."/>
        </authorList>
    </citation>
    <scope>NUCLEOTIDE SEQUENCE</scope>
    <source>
        <strain evidence="3">D3-21</strain>
    </source>
</reference>
<dbReference type="Proteomes" id="UP001152755">
    <property type="component" value="Unassembled WGS sequence"/>
</dbReference>